<dbReference type="PANTHER" id="PTHR32182:SF0">
    <property type="entry name" value="DNA REPLICATION AND REPAIR PROTEIN RECF"/>
    <property type="match status" value="1"/>
</dbReference>
<dbReference type="GO" id="GO:0006260">
    <property type="term" value="P:DNA replication"/>
    <property type="evidence" value="ECO:0007669"/>
    <property type="project" value="UniProtKB-UniRule"/>
</dbReference>
<evidence type="ECO:0000256" key="11">
    <source>
        <dbReference type="ARBA" id="ARBA00023236"/>
    </source>
</evidence>
<evidence type="ECO:0000256" key="12">
    <source>
        <dbReference type="HAMAP-Rule" id="MF_00365"/>
    </source>
</evidence>
<evidence type="ECO:0000256" key="8">
    <source>
        <dbReference type="ARBA" id="ARBA00022840"/>
    </source>
</evidence>
<dbReference type="InterPro" id="IPR027417">
    <property type="entry name" value="P-loop_NTPase"/>
</dbReference>
<name>A0A6M0RC25_9CLOT</name>
<keyword evidence="5 12" id="KW-0235">DNA replication</keyword>
<dbReference type="Gene3D" id="1.20.1050.90">
    <property type="entry name" value="RecF/RecN/SMC, N-terminal domain"/>
    <property type="match status" value="1"/>
</dbReference>
<reference evidence="15 16" key="1">
    <citation type="submission" date="2019-04" db="EMBL/GenBank/DDBJ databases">
        <title>Genome sequencing of Clostridium botulinum Groups I-IV and Clostridium butyricum.</title>
        <authorList>
            <person name="Brunt J."/>
            <person name="Van Vliet A.H.M."/>
            <person name="Stringer S.C."/>
            <person name="Carter A.T."/>
            <person name="Peck M.W."/>
        </authorList>
    </citation>
    <scope>NUCLEOTIDE SEQUENCE [LARGE SCALE GENOMIC DNA]</scope>
    <source>
        <strain evidence="15 16">IFR 18/094</strain>
    </source>
</reference>
<proteinExistence type="inferred from homology"/>
<keyword evidence="7 12" id="KW-0227">DNA damage</keyword>
<feature type="domain" description="RecF/RecN/SMC N-terminal" evidence="14">
    <location>
        <begin position="2"/>
        <end position="358"/>
    </location>
</feature>
<dbReference type="CDD" id="cd03242">
    <property type="entry name" value="ABC_RecF"/>
    <property type="match status" value="1"/>
</dbReference>
<evidence type="ECO:0000256" key="7">
    <source>
        <dbReference type="ARBA" id="ARBA00022763"/>
    </source>
</evidence>
<keyword evidence="8 12" id="KW-0067">ATP-binding</keyword>
<dbReference type="GO" id="GO:0005524">
    <property type="term" value="F:ATP binding"/>
    <property type="evidence" value="ECO:0007669"/>
    <property type="project" value="UniProtKB-UniRule"/>
</dbReference>
<dbReference type="PANTHER" id="PTHR32182">
    <property type="entry name" value="DNA REPLICATION AND REPAIR PROTEIN RECF"/>
    <property type="match status" value="1"/>
</dbReference>
<comment type="similarity">
    <text evidence="2 12 13">Belongs to the RecF family.</text>
</comment>
<dbReference type="GO" id="GO:0003697">
    <property type="term" value="F:single-stranded DNA binding"/>
    <property type="evidence" value="ECO:0007669"/>
    <property type="project" value="UniProtKB-UniRule"/>
</dbReference>
<evidence type="ECO:0000256" key="5">
    <source>
        <dbReference type="ARBA" id="ARBA00022705"/>
    </source>
</evidence>
<dbReference type="PROSITE" id="PS00618">
    <property type="entry name" value="RECF_2"/>
    <property type="match status" value="1"/>
</dbReference>
<comment type="function">
    <text evidence="12 13">The RecF protein is involved in DNA metabolism; it is required for DNA replication and normal SOS inducibility. RecF binds preferentially to single-stranded, linear DNA. It also seems to bind ATP.</text>
</comment>
<dbReference type="GO" id="GO:0000731">
    <property type="term" value="P:DNA synthesis involved in DNA repair"/>
    <property type="evidence" value="ECO:0007669"/>
    <property type="project" value="TreeGrafter"/>
</dbReference>
<evidence type="ECO:0000256" key="4">
    <source>
        <dbReference type="ARBA" id="ARBA00022490"/>
    </source>
</evidence>
<evidence type="ECO:0000256" key="3">
    <source>
        <dbReference type="ARBA" id="ARBA00020170"/>
    </source>
</evidence>
<evidence type="ECO:0000256" key="2">
    <source>
        <dbReference type="ARBA" id="ARBA00008016"/>
    </source>
</evidence>
<dbReference type="NCBIfam" id="TIGR00611">
    <property type="entry name" value="recf"/>
    <property type="match status" value="1"/>
</dbReference>
<dbReference type="InterPro" id="IPR003395">
    <property type="entry name" value="RecF/RecN/SMC_N"/>
</dbReference>
<dbReference type="SUPFAM" id="SSF52540">
    <property type="entry name" value="P-loop containing nucleoside triphosphate hydrolases"/>
    <property type="match status" value="1"/>
</dbReference>
<dbReference type="GO" id="GO:0005737">
    <property type="term" value="C:cytoplasm"/>
    <property type="evidence" value="ECO:0007669"/>
    <property type="project" value="UniProtKB-SubCell"/>
</dbReference>
<keyword evidence="9 12" id="KW-0238">DNA-binding</keyword>
<dbReference type="PROSITE" id="PS00617">
    <property type="entry name" value="RECF_1"/>
    <property type="match status" value="1"/>
</dbReference>
<dbReference type="RefSeq" id="WP_163249748.1">
    <property type="nucleotide sequence ID" value="NZ_SXDP01000014.1"/>
</dbReference>
<dbReference type="InterPro" id="IPR018078">
    <property type="entry name" value="DNA-binding_RecF_CS"/>
</dbReference>
<evidence type="ECO:0000256" key="6">
    <source>
        <dbReference type="ARBA" id="ARBA00022741"/>
    </source>
</evidence>
<dbReference type="InterPro" id="IPR001238">
    <property type="entry name" value="DNA-binding_RecF"/>
</dbReference>
<accession>A0A6M0RC25</accession>
<feature type="binding site" evidence="12">
    <location>
        <begin position="30"/>
        <end position="37"/>
    </location>
    <ligand>
        <name>ATP</name>
        <dbReference type="ChEBI" id="CHEBI:30616"/>
    </ligand>
</feature>
<dbReference type="HAMAP" id="MF_00365">
    <property type="entry name" value="RecF"/>
    <property type="match status" value="1"/>
</dbReference>
<organism evidence="15 16">
    <name type="scientific">Clostridium niameyense</name>
    <dbReference type="NCBI Taxonomy" id="1622073"/>
    <lineage>
        <taxon>Bacteria</taxon>
        <taxon>Bacillati</taxon>
        <taxon>Bacillota</taxon>
        <taxon>Clostridia</taxon>
        <taxon>Eubacteriales</taxon>
        <taxon>Clostridiaceae</taxon>
        <taxon>Clostridium</taxon>
    </lineage>
</organism>
<dbReference type="EMBL" id="SXDP01000014">
    <property type="protein sequence ID" value="NEZ47851.1"/>
    <property type="molecule type" value="Genomic_DNA"/>
</dbReference>
<dbReference type="GO" id="GO:0009432">
    <property type="term" value="P:SOS response"/>
    <property type="evidence" value="ECO:0007669"/>
    <property type="project" value="UniProtKB-UniRule"/>
</dbReference>
<evidence type="ECO:0000259" key="14">
    <source>
        <dbReference type="Pfam" id="PF02463"/>
    </source>
</evidence>
<dbReference type="AlphaFoldDB" id="A0A6M0RC25"/>
<evidence type="ECO:0000256" key="9">
    <source>
        <dbReference type="ARBA" id="ARBA00023125"/>
    </source>
</evidence>
<keyword evidence="10 12" id="KW-0234">DNA repair</keyword>
<dbReference type="Pfam" id="PF02463">
    <property type="entry name" value="SMC_N"/>
    <property type="match status" value="1"/>
</dbReference>
<sequence length="363" mass="42339">MHIKNLCLRNFRSYKNIYLELNPNTNVFIGENAQGKTNILESIYYCSVGKSHRTNKDKELINWDSNESYVKLGVARKRLDKNIEIKVLKNGKKLITVNSIKLKKISELMGNLNVVMFSPDDLRIIKESPSNRRKFLDIELCKINNIYYHSLVQYNKILNERNYLLKRIDNKNILMLDVYDKQLSKYGAFIVKTRKKYLDKLNFIGKNIHKGITNESEVINFKYLCNVEDINLAEDELLSKLAKNRKKDIERFTTNIGPHRDDFFVTINDIDTRTFGSQGQQRTSVLTLKFASLEIIKETIGEYPVLLLDDVLSELDSNRQKYVLKSIKNIQTIITCTGMEEIEKYINKDSQVYLVTKGNIKRV</sequence>
<keyword evidence="4 12" id="KW-0963">Cytoplasm</keyword>
<dbReference type="Gene3D" id="3.40.50.300">
    <property type="entry name" value="P-loop containing nucleotide triphosphate hydrolases"/>
    <property type="match status" value="1"/>
</dbReference>
<keyword evidence="16" id="KW-1185">Reference proteome</keyword>
<gene>
    <name evidence="12 15" type="primary">recF</name>
    <name evidence="15" type="ORF">FDF74_11730</name>
</gene>
<protein>
    <recommendedName>
        <fullName evidence="3 12">DNA replication and repair protein RecF</fullName>
    </recommendedName>
</protein>
<dbReference type="Proteomes" id="UP000473885">
    <property type="component" value="Unassembled WGS sequence"/>
</dbReference>
<dbReference type="InterPro" id="IPR042174">
    <property type="entry name" value="RecF_2"/>
</dbReference>
<evidence type="ECO:0000256" key="10">
    <source>
        <dbReference type="ARBA" id="ARBA00023204"/>
    </source>
</evidence>
<evidence type="ECO:0000256" key="13">
    <source>
        <dbReference type="RuleBase" id="RU000578"/>
    </source>
</evidence>
<dbReference type="GO" id="GO:0006302">
    <property type="term" value="P:double-strand break repair"/>
    <property type="evidence" value="ECO:0007669"/>
    <property type="project" value="TreeGrafter"/>
</dbReference>
<keyword evidence="6 12" id="KW-0547">Nucleotide-binding</keyword>
<comment type="caution">
    <text evidence="15">The sequence shown here is derived from an EMBL/GenBank/DDBJ whole genome shotgun (WGS) entry which is preliminary data.</text>
</comment>
<keyword evidence="11 12" id="KW-0742">SOS response</keyword>
<evidence type="ECO:0000256" key="1">
    <source>
        <dbReference type="ARBA" id="ARBA00004496"/>
    </source>
</evidence>
<comment type="subcellular location">
    <subcellularLocation>
        <location evidence="1 12 13">Cytoplasm</location>
    </subcellularLocation>
</comment>
<evidence type="ECO:0000313" key="15">
    <source>
        <dbReference type="EMBL" id="NEZ47851.1"/>
    </source>
</evidence>
<evidence type="ECO:0000313" key="16">
    <source>
        <dbReference type="Proteomes" id="UP000473885"/>
    </source>
</evidence>